<feature type="coiled-coil region" evidence="4">
    <location>
        <begin position="137"/>
        <end position="188"/>
    </location>
</feature>
<dbReference type="InterPro" id="IPR050465">
    <property type="entry name" value="UPF0194_transport"/>
</dbReference>
<evidence type="ECO:0000256" key="1">
    <source>
        <dbReference type="ARBA" id="ARBA00004196"/>
    </source>
</evidence>
<dbReference type="GO" id="GO:0022857">
    <property type="term" value="F:transmembrane transporter activity"/>
    <property type="evidence" value="ECO:0007669"/>
    <property type="project" value="InterPro"/>
</dbReference>
<feature type="transmembrane region" description="Helical" evidence="5">
    <location>
        <begin position="12"/>
        <end position="32"/>
    </location>
</feature>
<accession>A0A4Q7Z1I8</accession>
<evidence type="ECO:0000256" key="3">
    <source>
        <dbReference type="ARBA" id="ARBA00023054"/>
    </source>
</evidence>
<dbReference type="SUPFAM" id="SSF111369">
    <property type="entry name" value="HlyD-like secretion proteins"/>
    <property type="match status" value="2"/>
</dbReference>
<dbReference type="Proteomes" id="UP000292958">
    <property type="component" value="Unassembled WGS sequence"/>
</dbReference>
<evidence type="ECO:0000259" key="6">
    <source>
        <dbReference type="Pfam" id="PF25989"/>
    </source>
</evidence>
<reference evidence="7 8" key="1">
    <citation type="submission" date="2019-02" db="EMBL/GenBank/DDBJ databases">
        <title>Genomic Encyclopedia of Archaeal and Bacterial Type Strains, Phase II (KMG-II): from individual species to whole genera.</title>
        <authorList>
            <person name="Goeker M."/>
        </authorList>
    </citation>
    <scope>NUCLEOTIDE SEQUENCE [LARGE SCALE GENOMIC DNA]</scope>
    <source>
        <strain evidence="7 8">DSM 18101</strain>
    </source>
</reference>
<evidence type="ECO:0000313" key="7">
    <source>
        <dbReference type="EMBL" id="RZU43511.1"/>
    </source>
</evidence>
<evidence type="ECO:0000256" key="4">
    <source>
        <dbReference type="SAM" id="Coils"/>
    </source>
</evidence>
<keyword evidence="3 4" id="KW-0175">Coiled coil</keyword>
<keyword evidence="5" id="KW-0812">Transmembrane</keyword>
<comment type="subcellular location">
    <subcellularLocation>
        <location evidence="1">Cell envelope</location>
    </subcellularLocation>
</comment>
<dbReference type="AlphaFoldDB" id="A0A4Q7Z1I8"/>
<dbReference type="Gene3D" id="2.40.420.20">
    <property type="match status" value="1"/>
</dbReference>
<keyword evidence="5" id="KW-1133">Transmembrane helix</keyword>
<dbReference type="EMBL" id="SHKW01000001">
    <property type="protein sequence ID" value="RZU43511.1"/>
    <property type="molecule type" value="Genomic_DNA"/>
</dbReference>
<dbReference type="Gene3D" id="2.40.30.170">
    <property type="match status" value="1"/>
</dbReference>
<dbReference type="Gene3D" id="2.40.50.100">
    <property type="match status" value="1"/>
</dbReference>
<evidence type="ECO:0000256" key="2">
    <source>
        <dbReference type="ARBA" id="ARBA00009477"/>
    </source>
</evidence>
<dbReference type="RefSeq" id="WP_242618178.1">
    <property type="nucleotide sequence ID" value="NZ_SHKW01000001.1"/>
</dbReference>
<dbReference type="GO" id="GO:0030313">
    <property type="term" value="C:cell envelope"/>
    <property type="evidence" value="ECO:0007669"/>
    <property type="project" value="UniProtKB-SubCell"/>
</dbReference>
<comment type="similarity">
    <text evidence="2">Belongs to the membrane fusion protein (MFP) (TC 8.A.1) family.</text>
</comment>
<feature type="domain" description="YknX-like C-terminal permuted SH3-like" evidence="6">
    <location>
        <begin position="342"/>
        <end position="410"/>
    </location>
</feature>
<comment type="caution">
    <text evidence="7">The sequence shown here is derived from an EMBL/GenBank/DDBJ whole genome shotgun (WGS) entry which is preliminary data.</text>
</comment>
<dbReference type="InterPro" id="IPR058637">
    <property type="entry name" value="YknX-like_C"/>
</dbReference>
<evidence type="ECO:0000256" key="5">
    <source>
        <dbReference type="SAM" id="Phobius"/>
    </source>
</evidence>
<dbReference type="InterPro" id="IPR006143">
    <property type="entry name" value="RND_pump_MFP"/>
</dbReference>
<evidence type="ECO:0000313" key="8">
    <source>
        <dbReference type="Proteomes" id="UP000292958"/>
    </source>
</evidence>
<keyword evidence="8" id="KW-1185">Reference proteome</keyword>
<dbReference type="NCBIfam" id="TIGR01730">
    <property type="entry name" value="RND_mfp"/>
    <property type="match status" value="1"/>
</dbReference>
<sequence length="413" mass="44528">MPTTETRRLNPYAMAGIILAVVALAILAIRMFTRDVVEIKATPVTHQNLLSSLSTNGRVEPVEPFQAHAQAPGVVAKIDVQVGQKVKKGDLLLKMEDADAVSRLATANASLSSAQATLHDIQQGGTQEERLSMAADLSRAQQQKDQAEKSLAALRQLQQKGAASASEVAAAEQRLQTANASLQSVQQRQTQRYSATDRSKVTAQLNDARASVAAAQNTYGNANIRSPLAGTVYSIPVTTYDFVNTGESLMDVADLNRIQVRAYFDEPEIGKLAVGQAVKITWDAKPDATWHGHISRAPSTIIVYGTRNVGECIITVDDAQGDLLPNTNVVVTVTVSQRFNVQSIPREALHTEGTNDYVYRVVQGKLVRTPVQVGVQNLNRVEIISGLTEKDTVALNATSNRDLSNGLAVKIVE</sequence>
<name>A0A4Q7Z1I8_9BACT</name>
<dbReference type="PANTHER" id="PTHR32347">
    <property type="entry name" value="EFFLUX SYSTEM COMPONENT YKNX-RELATED"/>
    <property type="match status" value="1"/>
</dbReference>
<organism evidence="7 8">
    <name type="scientific">Edaphobacter modestus</name>
    <dbReference type="NCBI Taxonomy" id="388466"/>
    <lineage>
        <taxon>Bacteria</taxon>
        <taxon>Pseudomonadati</taxon>
        <taxon>Acidobacteriota</taxon>
        <taxon>Terriglobia</taxon>
        <taxon>Terriglobales</taxon>
        <taxon>Acidobacteriaceae</taxon>
        <taxon>Edaphobacter</taxon>
    </lineage>
</organism>
<gene>
    <name evidence="7" type="ORF">BDD14_5178</name>
</gene>
<keyword evidence="5" id="KW-0472">Membrane</keyword>
<proteinExistence type="inferred from homology"/>
<protein>
    <submittedName>
        <fullName evidence="7">HlyD family secretion protein</fullName>
    </submittedName>
</protein>
<dbReference type="GO" id="GO:0016020">
    <property type="term" value="C:membrane"/>
    <property type="evidence" value="ECO:0007669"/>
    <property type="project" value="InterPro"/>
</dbReference>
<dbReference type="Gene3D" id="1.10.287.470">
    <property type="entry name" value="Helix hairpin bin"/>
    <property type="match status" value="1"/>
</dbReference>
<dbReference type="Pfam" id="PF25989">
    <property type="entry name" value="YknX_C"/>
    <property type="match status" value="1"/>
</dbReference>